<comment type="caution">
    <text evidence="2">The sequence shown here is derived from an EMBL/GenBank/DDBJ whole genome shotgun (WGS) entry which is preliminary data.</text>
</comment>
<organism evidence="2 3">
    <name type="scientific">Perkinsus olseni</name>
    <name type="common">Perkinsus atlanticus</name>
    <dbReference type="NCBI Taxonomy" id="32597"/>
    <lineage>
        <taxon>Eukaryota</taxon>
        <taxon>Sar</taxon>
        <taxon>Alveolata</taxon>
        <taxon>Perkinsozoa</taxon>
        <taxon>Perkinsea</taxon>
        <taxon>Perkinsida</taxon>
        <taxon>Perkinsidae</taxon>
        <taxon>Perkinsus</taxon>
    </lineage>
</organism>
<evidence type="ECO:0008006" key="4">
    <source>
        <dbReference type="Google" id="ProtNLM"/>
    </source>
</evidence>
<dbReference type="CDD" id="cd09276">
    <property type="entry name" value="Rnase_HI_RT_non_LTR"/>
    <property type="match status" value="1"/>
</dbReference>
<sequence>MIPPRPAKDGPSHLDDVADEDAWLRSVFREEELEAPRQQRGPSSEQSDAAQDVDMDPKQRTTEDAPDIAMENVRSSCQGSKGAVEPSGQTVSLSDNPCEDGNPIPARRTDWYLMWDKDDPTELVDARLAKFKGLPASAYNSSDVMDLLADALDLLPDEHRARGIAALQVVTRHHLYLVEARTKAESASPTAGARVGPAHEAPSSVLAPPCPTARAAASASNEAPSSVLVPPLPSTRQLIPFPPPPPGHNVPRTIVAVAPAAGGGKRQRVAGGTPDHPRRIVTPAPPVPKAKAKAKAKTPPGPVRAALEKAKKSTKRSCVIELRSDDVDAPEMNASAFMGFRNLILGLLGSKIVVNSTFPLKGGLGLVLSDDTQAGACVEALNRAKGYTAKVRSGLWPRIILFNPAVNRGVTIDHVDRMIRETNPDLVKDIGGTSSSSSSTVNPPATSLVSTIYWRGQHLVLSVNPISTPDSRVAARERVSAMVARIALQAPRSSSNAALCVAAGIMPADLELGTIAATRLAALSEAKNYALEALQTKNAIFTDGSVVKDVKTGAALVVYRVLEAVRWIVSTAGDEAWEIFTDSQAVLKILSSRSSTARVSLRWVPGHSSISANERADELAAKGASMREVSAETEIS</sequence>
<evidence type="ECO:0000313" key="2">
    <source>
        <dbReference type="EMBL" id="KAF4678370.1"/>
    </source>
</evidence>
<name>A0A7J6N4J4_PEROL</name>
<proteinExistence type="predicted"/>
<dbReference type="Gene3D" id="3.30.420.10">
    <property type="entry name" value="Ribonuclease H-like superfamily/Ribonuclease H"/>
    <property type="match status" value="1"/>
</dbReference>
<evidence type="ECO:0000313" key="3">
    <source>
        <dbReference type="Proteomes" id="UP000541610"/>
    </source>
</evidence>
<protein>
    <recommendedName>
        <fullName evidence="4">RNase H type-1 domain-containing protein</fullName>
    </recommendedName>
</protein>
<accession>A0A7J6N4J4</accession>
<feature type="compositionally biased region" description="Polar residues" evidence="1">
    <location>
        <begin position="40"/>
        <end position="49"/>
    </location>
</feature>
<dbReference type="GO" id="GO:0003676">
    <property type="term" value="F:nucleic acid binding"/>
    <property type="evidence" value="ECO:0007669"/>
    <property type="project" value="InterPro"/>
</dbReference>
<feature type="non-terminal residue" evidence="2">
    <location>
        <position position="1"/>
    </location>
</feature>
<feature type="compositionally biased region" description="Basic and acidic residues" evidence="1">
    <location>
        <begin position="1"/>
        <end position="16"/>
    </location>
</feature>
<feature type="region of interest" description="Disordered" evidence="1">
    <location>
        <begin position="184"/>
        <end position="207"/>
    </location>
</feature>
<feature type="compositionally biased region" description="Basic and acidic residues" evidence="1">
    <location>
        <begin position="27"/>
        <end position="37"/>
    </location>
</feature>
<feature type="region of interest" description="Disordered" evidence="1">
    <location>
        <begin position="1"/>
        <end position="105"/>
    </location>
</feature>
<dbReference type="Proteomes" id="UP000541610">
    <property type="component" value="Unassembled WGS sequence"/>
</dbReference>
<reference evidence="2 3" key="1">
    <citation type="submission" date="2020-04" db="EMBL/GenBank/DDBJ databases">
        <title>Perkinsus olseni comparative genomics.</title>
        <authorList>
            <person name="Bogema D.R."/>
        </authorList>
    </citation>
    <scope>NUCLEOTIDE SEQUENCE [LARGE SCALE GENOMIC DNA]</scope>
    <source>
        <strain evidence="2">00978-12</strain>
    </source>
</reference>
<dbReference type="SUPFAM" id="SSF53098">
    <property type="entry name" value="Ribonuclease H-like"/>
    <property type="match status" value="1"/>
</dbReference>
<dbReference type="EMBL" id="JABANP010000914">
    <property type="protein sequence ID" value="KAF4678370.1"/>
    <property type="molecule type" value="Genomic_DNA"/>
</dbReference>
<dbReference type="InterPro" id="IPR036397">
    <property type="entry name" value="RNaseH_sf"/>
</dbReference>
<dbReference type="AlphaFoldDB" id="A0A7J6N4J4"/>
<evidence type="ECO:0000256" key="1">
    <source>
        <dbReference type="SAM" id="MobiDB-lite"/>
    </source>
</evidence>
<dbReference type="InterPro" id="IPR012337">
    <property type="entry name" value="RNaseH-like_sf"/>
</dbReference>
<feature type="region of interest" description="Disordered" evidence="1">
    <location>
        <begin position="262"/>
        <end position="310"/>
    </location>
</feature>
<gene>
    <name evidence="2" type="ORF">FOZ60_016837</name>
</gene>